<protein>
    <submittedName>
        <fullName evidence="3">Uncharacterized protein</fullName>
    </submittedName>
</protein>
<feature type="signal peptide" evidence="2">
    <location>
        <begin position="1"/>
        <end position="17"/>
    </location>
</feature>
<keyword evidence="1" id="KW-0472">Membrane</keyword>
<accession>A0A815UY96</accession>
<evidence type="ECO:0000313" key="4">
    <source>
        <dbReference type="Proteomes" id="UP000663852"/>
    </source>
</evidence>
<evidence type="ECO:0000256" key="2">
    <source>
        <dbReference type="SAM" id="SignalP"/>
    </source>
</evidence>
<keyword evidence="2" id="KW-0732">Signal</keyword>
<dbReference type="AlphaFoldDB" id="A0A815UY96"/>
<feature type="chain" id="PRO_5032789964" evidence="2">
    <location>
        <begin position="18"/>
        <end position="221"/>
    </location>
</feature>
<evidence type="ECO:0000256" key="1">
    <source>
        <dbReference type="SAM" id="Phobius"/>
    </source>
</evidence>
<feature type="transmembrane region" description="Helical" evidence="1">
    <location>
        <begin position="73"/>
        <end position="92"/>
    </location>
</feature>
<proteinExistence type="predicted"/>
<sequence>MSVFTLFYSVLLYLNEAHRLVARSRLVNQTDVNSELPTCGIPYDELCCSVLQSTDPEIFKHCVPHVFLLLSRIAVPVSMVMIAFVLQLAFKIDGKHSRLVVRTLWTIYALVFVFITYRVHYDSCFHSHTFECIIIPGELLYSSVLYLVFECRDHPFPSNTNDSNFNHAPIAVDDGPTEPVDNRPILWKKILLHDGIQILHHNSPIVCSFTMFVKMSSYDCY</sequence>
<dbReference type="EMBL" id="CAJNOJ010000783">
    <property type="protein sequence ID" value="CAF1522241.1"/>
    <property type="molecule type" value="Genomic_DNA"/>
</dbReference>
<comment type="caution">
    <text evidence="3">The sequence shown here is derived from an EMBL/GenBank/DDBJ whole genome shotgun (WGS) entry which is preliminary data.</text>
</comment>
<keyword evidence="1" id="KW-1133">Transmembrane helix</keyword>
<dbReference type="Proteomes" id="UP000663852">
    <property type="component" value="Unassembled WGS sequence"/>
</dbReference>
<name>A0A815UY96_ADIRI</name>
<reference evidence="3" key="1">
    <citation type="submission" date="2021-02" db="EMBL/GenBank/DDBJ databases">
        <authorList>
            <person name="Nowell W R."/>
        </authorList>
    </citation>
    <scope>NUCLEOTIDE SEQUENCE</scope>
</reference>
<keyword evidence="1" id="KW-0812">Transmembrane</keyword>
<feature type="transmembrane region" description="Helical" evidence="1">
    <location>
        <begin position="99"/>
        <end position="117"/>
    </location>
</feature>
<organism evidence="3 4">
    <name type="scientific">Adineta ricciae</name>
    <name type="common">Rotifer</name>
    <dbReference type="NCBI Taxonomy" id="249248"/>
    <lineage>
        <taxon>Eukaryota</taxon>
        <taxon>Metazoa</taxon>
        <taxon>Spiralia</taxon>
        <taxon>Gnathifera</taxon>
        <taxon>Rotifera</taxon>
        <taxon>Eurotatoria</taxon>
        <taxon>Bdelloidea</taxon>
        <taxon>Adinetida</taxon>
        <taxon>Adinetidae</taxon>
        <taxon>Adineta</taxon>
    </lineage>
</organism>
<evidence type="ECO:0000313" key="3">
    <source>
        <dbReference type="EMBL" id="CAF1522241.1"/>
    </source>
</evidence>
<gene>
    <name evidence="3" type="ORF">EDS130_LOCUS43957</name>
</gene>